<organism evidence="2 3">
    <name type="scientific">Vibrio vulnificus</name>
    <dbReference type="NCBI Taxonomy" id="672"/>
    <lineage>
        <taxon>Bacteria</taxon>
        <taxon>Pseudomonadati</taxon>
        <taxon>Pseudomonadota</taxon>
        <taxon>Gammaproteobacteria</taxon>
        <taxon>Vibrionales</taxon>
        <taxon>Vibrionaceae</taxon>
        <taxon>Vibrio</taxon>
    </lineage>
</organism>
<sequence length="580" mass="63606">MVVNKIILASAVAAAAVSGAYFYKVGLNTQAGDDFLAYVPADTPLISLQTNAINHYEYLTSMGYQNESFADAFDLKELTPEQAFLLAYFDGYLNSASNEQSLKNYLGTGDNVKPLLYTLGMVPVYKFEIENPTAFWATIDKKEKETGATHEVGKLGQADYRRYVLATEPSAEQNLGFVIALEGKVVTFTLDVPMFGAENTLKMALGAEKPQHSFADSGKLAALQTKYGQNYQFYAYLDNQEVIKGITLKGSNQLARQIDVLQQLSPEDQIDVLRQPTCHTELTAIANNWPRIVSVASYQSKDKQLVMDGSIVVESNNQVLINALKTVRGFIPSDEINRDSIFGISFGLDVAKLAPAISNIWNDLTQPSYSCELLAEVQREVRGENPAAAVSMGAGMVNGVKGIQFSLNDITMNLQGQYGPEFEKLDFLFSLSADDPSLLVQTAKMFVPQLAEVNIEPNGQAVDLSALVEAQTGMKTPLFARMNDKHLTLYAGDKAAKGSEVVLKQPLEAGGLWQAYMNTSRILEFATMASELSGEPIPEEVSEALTVEATLNFVFDANDKGLEMRYDYRIDKSSMNVANQ</sequence>
<comment type="caution">
    <text evidence="2">The sequence shown here is derived from an EMBL/GenBank/DDBJ whole genome shotgun (WGS) entry which is preliminary data.</text>
</comment>
<evidence type="ECO:0000313" key="3">
    <source>
        <dbReference type="Proteomes" id="UP000237466"/>
    </source>
</evidence>
<keyword evidence="1" id="KW-0732">Signal</keyword>
<gene>
    <name evidence="2" type="ORF">CRN52_14835</name>
</gene>
<name>A0A2S3R0X2_VIBVL</name>
<dbReference type="Proteomes" id="UP000237466">
    <property type="component" value="Unassembled WGS sequence"/>
</dbReference>
<evidence type="ECO:0000313" key="2">
    <source>
        <dbReference type="EMBL" id="POB46422.1"/>
    </source>
</evidence>
<feature type="signal peptide" evidence="1">
    <location>
        <begin position="1"/>
        <end position="15"/>
    </location>
</feature>
<proteinExistence type="predicted"/>
<reference evidence="2 3" key="1">
    <citation type="journal article" date="2018" name="Front. Microbiol.">
        <title>Phylogeny of Vibrio vulnificus from the Analysis of the Core-Genome: Implications for Intra-Species Taxonomy.</title>
        <authorList>
            <person name="Roig F.J."/>
            <person name="Gonzalez-Candelas F."/>
            <person name="Sanjuan E."/>
            <person name="Fouz B."/>
            <person name="Feil E.J."/>
            <person name="Llorens C."/>
            <person name="Baker-Austin C."/>
            <person name="Oliver J.D."/>
            <person name="Danin-Poleg Y."/>
            <person name="Gibas C.J."/>
            <person name="Kashi Y."/>
            <person name="Gulig P.A."/>
            <person name="Morrison S.S."/>
            <person name="Amaro C."/>
        </authorList>
    </citation>
    <scope>NUCLEOTIDE SEQUENCE [LARGE SCALE GENOMIC DNA]</scope>
    <source>
        <strain evidence="2 3">CECT4608</strain>
    </source>
</reference>
<feature type="chain" id="PRO_5015620798" description="DUF945 domain-containing protein" evidence="1">
    <location>
        <begin position="16"/>
        <end position="580"/>
    </location>
</feature>
<accession>A0A2S3R0X2</accession>
<protein>
    <recommendedName>
        <fullName evidence="4">DUF945 domain-containing protein</fullName>
    </recommendedName>
</protein>
<evidence type="ECO:0000256" key="1">
    <source>
        <dbReference type="SAM" id="SignalP"/>
    </source>
</evidence>
<dbReference type="EMBL" id="PDGH01000102">
    <property type="protein sequence ID" value="POB46422.1"/>
    <property type="molecule type" value="Genomic_DNA"/>
</dbReference>
<evidence type="ECO:0008006" key="4">
    <source>
        <dbReference type="Google" id="ProtNLM"/>
    </source>
</evidence>
<dbReference type="AlphaFoldDB" id="A0A2S3R0X2"/>